<name>A0A917IKX8_9MICC</name>
<protein>
    <recommendedName>
        <fullName evidence="4">Integral membrane protein</fullName>
    </recommendedName>
</protein>
<evidence type="ECO:0000256" key="1">
    <source>
        <dbReference type="SAM" id="Phobius"/>
    </source>
</evidence>
<keyword evidence="3" id="KW-1185">Reference proteome</keyword>
<dbReference type="EMBL" id="BMDC01000001">
    <property type="protein sequence ID" value="GGH56631.1"/>
    <property type="molecule type" value="Genomic_DNA"/>
</dbReference>
<gene>
    <name evidence="2" type="ORF">GCM10007359_00920</name>
</gene>
<accession>A0A917IKX8</accession>
<keyword evidence="1" id="KW-0812">Transmembrane</keyword>
<keyword evidence="1" id="KW-1133">Transmembrane helix</keyword>
<evidence type="ECO:0008006" key="4">
    <source>
        <dbReference type="Google" id="ProtNLM"/>
    </source>
</evidence>
<organism evidence="2 3">
    <name type="scientific">Rothia aerolata</name>
    <dbReference type="NCBI Taxonomy" id="1812262"/>
    <lineage>
        <taxon>Bacteria</taxon>
        <taxon>Bacillati</taxon>
        <taxon>Actinomycetota</taxon>
        <taxon>Actinomycetes</taxon>
        <taxon>Micrococcales</taxon>
        <taxon>Micrococcaceae</taxon>
        <taxon>Rothia</taxon>
    </lineage>
</organism>
<feature type="transmembrane region" description="Helical" evidence="1">
    <location>
        <begin position="106"/>
        <end position="126"/>
    </location>
</feature>
<sequence length="131" mass="13543">MAIATSILVFLHVLGATMVVGIWLGTFKRGVVLPGQFHAALLQIITGFALYFIGMSGNAQMPTAYHMVVGIKMVLGLCVAVAAFLGQKKYKSAKLAGNPEAGRNVALAHATGGLGLIALAFGTLGLDLVFA</sequence>
<evidence type="ECO:0000313" key="2">
    <source>
        <dbReference type="EMBL" id="GGH56631.1"/>
    </source>
</evidence>
<feature type="transmembrane region" description="Helical" evidence="1">
    <location>
        <begin position="6"/>
        <end position="25"/>
    </location>
</feature>
<reference evidence="2 3" key="1">
    <citation type="journal article" date="2014" name="Int. J. Syst. Evol. Microbiol.">
        <title>Complete genome sequence of Corynebacterium casei LMG S-19264T (=DSM 44701T), isolated from a smear-ripened cheese.</title>
        <authorList>
            <consortium name="US DOE Joint Genome Institute (JGI-PGF)"/>
            <person name="Walter F."/>
            <person name="Albersmeier A."/>
            <person name="Kalinowski J."/>
            <person name="Ruckert C."/>
        </authorList>
    </citation>
    <scope>NUCLEOTIDE SEQUENCE [LARGE SCALE GENOMIC DNA]</scope>
    <source>
        <strain evidence="2 3">CCM 8669</strain>
    </source>
</reference>
<keyword evidence="1" id="KW-0472">Membrane</keyword>
<proteinExistence type="predicted"/>
<feature type="transmembrane region" description="Helical" evidence="1">
    <location>
        <begin position="37"/>
        <end position="57"/>
    </location>
</feature>
<evidence type="ECO:0000313" key="3">
    <source>
        <dbReference type="Proteomes" id="UP000600171"/>
    </source>
</evidence>
<comment type="caution">
    <text evidence="2">The sequence shown here is derived from an EMBL/GenBank/DDBJ whole genome shotgun (WGS) entry which is preliminary data.</text>
</comment>
<feature type="transmembrane region" description="Helical" evidence="1">
    <location>
        <begin position="63"/>
        <end position="85"/>
    </location>
</feature>
<dbReference type="RefSeq" id="WP_188358386.1">
    <property type="nucleotide sequence ID" value="NZ_BMDC01000001.1"/>
</dbReference>
<dbReference type="Proteomes" id="UP000600171">
    <property type="component" value="Unassembled WGS sequence"/>
</dbReference>
<dbReference type="AlphaFoldDB" id="A0A917IKX8"/>